<dbReference type="PROSITE" id="PS50835">
    <property type="entry name" value="IG_LIKE"/>
    <property type="match status" value="2"/>
</dbReference>
<dbReference type="InterPro" id="IPR037448">
    <property type="entry name" value="Zig-8"/>
</dbReference>
<feature type="non-terminal residue" evidence="2">
    <location>
        <position position="312"/>
    </location>
</feature>
<dbReference type="EMBL" id="CAXKWB010044833">
    <property type="protein sequence ID" value="CAL4161472.1"/>
    <property type="molecule type" value="Genomic_DNA"/>
</dbReference>
<dbReference type="Pfam" id="PF13927">
    <property type="entry name" value="Ig_3"/>
    <property type="match status" value="1"/>
</dbReference>
<dbReference type="InterPro" id="IPR013783">
    <property type="entry name" value="Ig-like_fold"/>
</dbReference>
<keyword evidence="3" id="KW-1185">Reference proteome</keyword>
<dbReference type="SMART" id="SM00406">
    <property type="entry name" value="IGv"/>
    <property type="match status" value="2"/>
</dbReference>
<sequence>GCFWKAVSANHNKVLLPKFQDKCNTSVLQSCTSMQTFIISGIEDLKHKQPPRLCRRDVLSMGAARNDSYIICQMMSIGLGKGHVTWMRKKDTHILTVSLFTYTTDQRFTALHSESSDQWSLRIASAQKSDSGIYECQVSTEPKISAAFTLQVVESSATINGPSEVHMVSGSDIRLTCQVNGTPEAPNYIYWYRDGSLINYSSRGGISVVTDKNDQTSRLVVTRARPADSGNYTCSPANAKPDSVSVYILQDGHPMQAIHGGCSSCSARFSLVLFLLLQLLRLSIIHCGNTNCTPRICIFILLLSLGVITTLC</sequence>
<evidence type="ECO:0000259" key="1">
    <source>
        <dbReference type="PROSITE" id="PS50835"/>
    </source>
</evidence>
<evidence type="ECO:0000313" key="2">
    <source>
        <dbReference type="EMBL" id="CAL4161472.1"/>
    </source>
</evidence>
<dbReference type="InterPro" id="IPR036179">
    <property type="entry name" value="Ig-like_dom_sf"/>
</dbReference>
<dbReference type="AlphaFoldDB" id="A0AAV2S5V3"/>
<dbReference type="GO" id="GO:0032589">
    <property type="term" value="C:neuron projection membrane"/>
    <property type="evidence" value="ECO:0007669"/>
    <property type="project" value="TreeGrafter"/>
</dbReference>
<feature type="domain" description="Ig-like" evidence="1">
    <location>
        <begin position="142"/>
        <end position="245"/>
    </location>
</feature>
<feature type="non-terminal residue" evidence="2">
    <location>
        <position position="1"/>
    </location>
</feature>
<feature type="domain" description="Ig-like" evidence="1">
    <location>
        <begin position="51"/>
        <end position="139"/>
    </location>
</feature>
<dbReference type="Proteomes" id="UP001497623">
    <property type="component" value="Unassembled WGS sequence"/>
</dbReference>
<evidence type="ECO:0000313" key="3">
    <source>
        <dbReference type="Proteomes" id="UP001497623"/>
    </source>
</evidence>
<gene>
    <name evidence="2" type="ORF">MNOR_LOCUS32641</name>
</gene>
<dbReference type="SUPFAM" id="SSF48726">
    <property type="entry name" value="Immunoglobulin"/>
    <property type="match status" value="2"/>
</dbReference>
<dbReference type="InterPro" id="IPR013106">
    <property type="entry name" value="Ig_V-set"/>
</dbReference>
<proteinExistence type="predicted"/>
<dbReference type="SMART" id="SM00408">
    <property type="entry name" value="IGc2"/>
    <property type="match status" value="2"/>
</dbReference>
<dbReference type="SMART" id="SM00409">
    <property type="entry name" value="IG"/>
    <property type="match status" value="2"/>
</dbReference>
<dbReference type="Pfam" id="PF07686">
    <property type="entry name" value="V-set"/>
    <property type="match status" value="1"/>
</dbReference>
<dbReference type="GO" id="GO:0050808">
    <property type="term" value="P:synapse organization"/>
    <property type="evidence" value="ECO:0007669"/>
    <property type="project" value="TreeGrafter"/>
</dbReference>
<accession>A0AAV2S5V3</accession>
<name>A0AAV2S5V3_MEGNR</name>
<dbReference type="InterPro" id="IPR007110">
    <property type="entry name" value="Ig-like_dom"/>
</dbReference>
<dbReference type="Gene3D" id="2.60.40.10">
    <property type="entry name" value="Immunoglobulins"/>
    <property type="match status" value="2"/>
</dbReference>
<dbReference type="PANTHER" id="PTHR23279">
    <property type="entry name" value="DEFECTIVE PROBOSCIS EXTENSION RESPONSE DPR -RELATED"/>
    <property type="match status" value="1"/>
</dbReference>
<protein>
    <recommendedName>
        <fullName evidence="1">Ig-like domain-containing protein</fullName>
    </recommendedName>
</protein>
<dbReference type="PANTHER" id="PTHR23279:SF41">
    <property type="entry name" value="DEFECTIVE PROBOSCIS EXTENSION RESPONSE 4-RELATED"/>
    <property type="match status" value="1"/>
</dbReference>
<dbReference type="InterPro" id="IPR003599">
    <property type="entry name" value="Ig_sub"/>
</dbReference>
<organism evidence="2 3">
    <name type="scientific">Meganyctiphanes norvegica</name>
    <name type="common">Northern krill</name>
    <name type="synonym">Thysanopoda norvegica</name>
    <dbReference type="NCBI Taxonomy" id="48144"/>
    <lineage>
        <taxon>Eukaryota</taxon>
        <taxon>Metazoa</taxon>
        <taxon>Ecdysozoa</taxon>
        <taxon>Arthropoda</taxon>
        <taxon>Crustacea</taxon>
        <taxon>Multicrustacea</taxon>
        <taxon>Malacostraca</taxon>
        <taxon>Eumalacostraca</taxon>
        <taxon>Eucarida</taxon>
        <taxon>Euphausiacea</taxon>
        <taxon>Euphausiidae</taxon>
        <taxon>Meganyctiphanes</taxon>
    </lineage>
</organism>
<reference evidence="2 3" key="1">
    <citation type="submission" date="2024-05" db="EMBL/GenBank/DDBJ databases">
        <authorList>
            <person name="Wallberg A."/>
        </authorList>
    </citation>
    <scope>NUCLEOTIDE SEQUENCE [LARGE SCALE GENOMIC DNA]</scope>
</reference>
<dbReference type="InterPro" id="IPR003598">
    <property type="entry name" value="Ig_sub2"/>
</dbReference>
<comment type="caution">
    <text evidence="2">The sequence shown here is derived from an EMBL/GenBank/DDBJ whole genome shotgun (WGS) entry which is preliminary data.</text>
</comment>
<dbReference type="CDD" id="cd00096">
    <property type="entry name" value="Ig"/>
    <property type="match status" value="1"/>
</dbReference>